<organism evidence="2 3">
    <name type="scientific">Popillia japonica</name>
    <name type="common">Japanese beetle</name>
    <dbReference type="NCBI Taxonomy" id="7064"/>
    <lineage>
        <taxon>Eukaryota</taxon>
        <taxon>Metazoa</taxon>
        <taxon>Ecdysozoa</taxon>
        <taxon>Arthropoda</taxon>
        <taxon>Hexapoda</taxon>
        <taxon>Insecta</taxon>
        <taxon>Pterygota</taxon>
        <taxon>Neoptera</taxon>
        <taxon>Endopterygota</taxon>
        <taxon>Coleoptera</taxon>
        <taxon>Polyphaga</taxon>
        <taxon>Scarabaeiformia</taxon>
        <taxon>Scarabaeidae</taxon>
        <taxon>Rutelinae</taxon>
        <taxon>Popillia</taxon>
    </lineage>
</organism>
<sequence length="155" mass="17673">MMSHLDIMASKLRIELVIGVIFGNFYHALKETLLYFCNRFSNQDFQLKPNRLPETLFQNESPQGILSFRPGGPIEKPTPDAIPRRDASSTRLGIDPRESRKTRTNQPEQTKPSETPQSNVTNYSTVRKTPGFDIMAMMATIRNTPVQRYKLLDGT</sequence>
<accession>A0AAW1JWC6</accession>
<feature type="compositionally biased region" description="Polar residues" evidence="1">
    <location>
        <begin position="104"/>
        <end position="125"/>
    </location>
</feature>
<protein>
    <submittedName>
        <fullName evidence="2">Uncharacterized protein</fullName>
    </submittedName>
</protein>
<evidence type="ECO:0000256" key="1">
    <source>
        <dbReference type="SAM" id="MobiDB-lite"/>
    </source>
</evidence>
<dbReference type="Proteomes" id="UP001458880">
    <property type="component" value="Unassembled WGS sequence"/>
</dbReference>
<comment type="caution">
    <text evidence="2">The sequence shown here is derived from an EMBL/GenBank/DDBJ whole genome shotgun (WGS) entry which is preliminary data.</text>
</comment>
<reference evidence="2 3" key="1">
    <citation type="journal article" date="2024" name="BMC Genomics">
        <title>De novo assembly and annotation of Popillia japonica's genome with initial clues to its potential as an invasive pest.</title>
        <authorList>
            <person name="Cucini C."/>
            <person name="Boschi S."/>
            <person name="Funari R."/>
            <person name="Cardaioli E."/>
            <person name="Iannotti N."/>
            <person name="Marturano G."/>
            <person name="Paoli F."/>
            <person name="Bruttini M."/>
            <person name="Carapelli A."/>
            <person name="Frati F."/>
            <person name="Nardi F."/>
        </authorList>
    </citation>
    <scope>NUCLEOTIDE SEQUENCE [LARGE SCALE GENOMIC DNA]</scope>
    <source>
        <strain evidence="2">DMR45628</strain>
    </source>
</reference>
<feature type="compositionally biased region" description="Basic and acidic residues" evidence="1">
    <location>
        <begin position="82"/>
        <end position="101"/>
    </location>
</feature>
<evidence type="ECO:0000313" key="2">
    <source>
        <dbReference type="EMBL" id="KAK9708810.1"/>
    </source>
</evidence>
<gene>
    <name evidence="2" type="ORF">QE152_g26975</name>
</gene>
<keyword evidence="3" id="KW-1185">Reference proteome</keyword>
<feature type="region of interest" description="Disordered" evidence="1">
    <location>
        <begin position="56"/>
        <end position="125"/>
    </location>
</feature>
<dbReference type="AlphaFoldDB" id="A0AAW1JWC6"/>
<name>A0AAW1JWC6_POPJA</name>
<dbReference type="EMBL" id="JASPKY010000321">
    <property type="protein sequence ID" value="KAK9708810.1"/>
    <property type="molecule type" value="Genomic_DNA"/>
</dbReference>
<proteinExistence type="predicted"/>
<evidence type="ECO:0000313" key="3">
    <source>
        <dbReference type="Proteomes" id="UP001458880"/>
    </source>
</evidence>